<reference evidence="3 4" key="1">
    <citation type="submission" date="2019-11" db="EMBL/GenBank/DDBJ databases">
        <authorList>
            <person name="Li X.-J."/>
            <person name="Feng X.-M."/>
        </authorList>
    </citation>
    <scope>NUCLEOTIDE SEQUENCE [LARGE SCALE GENOMIC DNA]</scope>
    <source>
        <strain evidence="3 4">XMNu-373</strain>
    </source>
</reference>
<evidence type="ECO:0000256" key="1">
    <source>
        <dbReference type="SAM" id="MobiDB-lite"/>
    </source>
</evidence>
<evidence type="ECO:0000256" key="2">
    <source>
        <dbReference type="SAM" id="SignalP"/>
    </source>
</evidence>
<feature type="compositionally biased region" description="Acidic residues" evidence="1">
    <location>
        <begin position="399"/>
        <end position="412"/>
    </location>
</feature>
<dbReference type="AlphaFoldDB" id="A0A7K3MB00"/>
<dbReference type="Proteomes" id="UP000460435">
    <property type="component" value="Unassembled WGS sequence"/>
</dbReference>
<dbReference type="PROSITE" id="PS51318">
    <property type="entry name" value="TAT"/>
    <property type="match status" value="1"/>
</dbReference>
<feature type="region of interest" description="Disordered" evidence="1">
    <location>
        <begin position="393"/>
        <end position="412"/>
    </location>
</feature>
<dbReference type="InterPro" id="IPR006311">
    <property type="entry name" value="TAT_signal"/>
</dbReference>
<comment type="caution">
    <text evidence="3">The sequence shown here is derived from an EMBL/GenBank/DDBJ whole genome shotgun (WGS) entry which is preliminary data.</text>
</comment>
<accession>A0A7K3MB00</accession>
<organism evidence="3 4">
    <name type="scientific">Phytoactinopolyspora mesophila</name>
    <dbReference type="NCBI Taxonomy" id="2650750"/>
    <lineage>
        <taxon>Bacteria</taxon>
        <taxon>Bacillati</taxon>
        <taxon>Actinomycetota</taxon>
        <taxon>Actinomycetes</taxon>
        <taxon>Jiangellales</taxon>
        <taxon>Jiangellaceae</taxon>
        <taxon>Phytoactinopolyspora</taxon>
    </lineage>
</organism>
<evidence type="ECO:0000313" key="3">
    <source>
        <dbReference type="EMBL" id="NDL60463.1"/>
    </source>
</evidence>
<gene>
    <name evidence="3" type="ORF">F7O44_25630</name>
</gene>
<feature type="chain" id="PRO_5029692870" evidence="2">
    <location>
        <begin position="38"/>
        <end position="412"/>
    </location>
</feature>
<feature type="signal peptide" evidence="2">
    <location>
        <begin position="1"/>
        <end position="37"/>
    </location>
</feature>
<proteinExistence type="predicted"/>
<keyword evidence="2" id="KW-0732">Signal</keyword>
<dbReference type="EMBL" id="WLZY01000012">
    <property type="protein sequence ID" value="NDL60463.1"/>
    <property type="molecule type" value="Genomic_DNA"/>
</dbReference>
<evidence type="ECO:0000313" key="4">
    <source>
        <dbReference type="Proteomes" id="UP000460435"/>
    </source>
</evidence>
<sequence>MTFMNATRPARRVAVASAACGAAASLVVGAFGLPAHADEVDGAGDFKITADGYYGSIRLDFSGGVPMVGEIPDVKGDVTVGVVQNDVDSTGLDAHGEGVYSRSFGSLVGADLLGVDLPLDLYAVEQVALPEEAEPDTYGIHDLTIPLAGNLRAISGEAKANWNADVLGHGSDGGVLTSLYSGVGQLDLVDLGELGLLDGVLGSMVPLDLPVGNGPLISTGDGQLLQETGVFGKADGSQGAYVEVSGRFADLNLLGGAANGGATIGLAAASDTEEPNAWGRLEATGEPGGATFEYELPALELWVGDEETGVAIEPGFDQTIEITPGVKANINFADYRTDDTELAEDGTYAAASGGGLSVRLTVAVPAPIVGEVELGSAEVGILSFPEVSVEVPQGGLYADGDEDDDNDLEFTH</sequence>
<name>A0A7K3MB00_9ACTN</name>
<keyword evidence="4" id="KW-1185">Reference proteome</keyword>
<protein>
    <submittedName>
        <fullName evidence="3">Uncharacterized protein</fullName>
    </submittedName>
</protein>